<feature type="region of interest" description="Disordered" evidence="1">
    <location>
        <begin position="176"/>
        <end position="257"/>
    </location>
</feature>
<feature type="compositionally biased region" description="Acidic residues" evidence="1">
    <location>
        <begin position="138"/>
        <end position="148"/>
    </location>
</feature>
<dbReference type="InterPro" id="IPR018822">
    <property type="entry name" value="UPF0646"/>
</dbReference>
<keyword evidence="3" id="KW-1185">Reference proteome</keyword>
<evidence type="ECO:0000313" key="2">
    <source>
        <dbReference type="EMBL" id="KAI5958262.1"/>
    </source>
</evidence>
<feature type="region of interest" description="Disordered" evidence="1">
    <location>
        <begin position="138"/>
        <end position="160"/>
    </location>
</feature>
<protein>
    <recommendedName>
        <fullName evidence="4">Reduced meiotic recombination protein 1</fullName>
    </recommendedName>
</protein>
<name>A0AAD5FYT5_9ASCO</name>
<accession>A0AAD5FYT5</accession>
<dbReference type="RefSeq" id="XP_051608853.1">
    <property type="nucleotide sequence ID" value="XM_051751950.1"/>
</dbReference>
<dbReference type="AlphaFoldDB" id="A0AAD5FYT5"/>
<evidence type="ECO:0000256" key="1">
    <source>
        <dbReference type="SAM" id="MobiDB-lite"/>
    </source>
</evidence>
<evidence type="ECO:0008006" key="4">
    <source>
        <dbReference type="Google" id="ProtNLM"/>
    </source>
</evidence>
<dbReference type="Proteomes" id="UP001204833">
    <property type="component" value="Unassembled WGS sequence"/>
</dbReference>
<sequence>MDQNANTNTEHGEIQENTGLQNDPTGSINSENASTTFQASNSIGTTQQPDIVVTGSESLASELTAGNVVSGTTEEGATVVHREISKPAGVAQTEQLETTVTATVANKSNEAQETQFGEIQNNVNESHGLGQASISEEQLEYDDEEEDNGIAPIEKAQPQTIGESIDTGLESNIEQSNASEVAEGNNDDVVTSGGVQVSDFVNNGDTNEKGNTENAKVSGEGTALASNGCHDNSAVADNHDINNKDEPNAAKENEEGNKAAAFNNSETIEVVMANGEEEKIELDAKVSHEEQNQQYTTQEQNPNEHFDEAMDDINTLVEDVPDFKEQVNTRIPIYLRHKDVEFLLFRSENQNEPSPIFEDESSEDISLDEFFGILRTIPEFNFNLNEEIILSIPQFGGVTVTEDNVYCKDLQLSDLLDVYYKLCDCTTEKNKIPQQLDFKLTSQPRFIMKYNNLVDTIKQNRGFENILPTDHSDHEVEEEVEESRKKRKL</sequence>
<proteinExistence type="predicted"/>
<reference evidence="2 3" key="1">
    <citation type="journal article" date="2022" name="DNA Res.">
        <title>Genome analysis of five recently described species of the CUG-Ser clade uncovers Candida theae as a new hybrid lineage with pathogenic potential in the Candida parapsilosis species complex.</title>
        <authorList>
            <person name="Mixao V."/>
            <person name="Del Olmo V."/>
            <person name="Hegedusova E."/>
            <person name="Saus E."/>
            <person name="Pryszcz L."/>
            <person name="Cillingova A."/>
            <person name="Nosek J."/>
            <person name="Gabaldon T."/>
        </authorList>
    </citation>
    <scope>NUCLEOTIDE SEQUENCE [LARGE SCALE GENOMIC DNA]</scope>
    <source>
        <strain evidence="2 3">CBS 12239</strain>
    </source>
</reference>
<comment type="caution">
    <text evidence="2">The sequence shown here is derived from an EMBL/GenBank/DDBJ whole genome shotgun (WGS) entry which is preliminary data.</text>
</comment>
<feature type="region of interest" description="Disordered" evidence="1">
    <location>
        <begin position="468"/>
        <end position="489"/>
    </location>
</feature>
<evidence type="ECO:0000313" key="3">
    <source>
        <dbReference type="Proteomes" id="UP001204833"/>
    </source>
</evidence>
<feature type="compositionally biased region" description="Polar residues" evidence="1">
    <location>
        <begin position="193"/>
        <end position="205"/>
    </location>
</feature>
<dbReference type="EMBL" id="JAIHNG010000118">
    <property type="protein sequence ID" value="KAI5958262.1"/>
    <property type="molecule type" value="Genomic_DNA"/>
</dbReference>
<dbReference type="GeneID" id="76150676"/>
<organism evidence="2 3">
    <name type="scientific">Candida theae</name>
    <dbReference type="NCBI Taxonomy" id="1198502"/>
    <lineage>
        <taxon>Eukaryota</taxon>
        <taxon>Fungi</taxon>
        <taxon>Dikarya</taxon>
        <taxon>Ascomycota</taxon>
        <taxon>Saccharomycotina</taxon>
        <taxon>Pichiomycetes</taxon>
        <taxon>Debaryomycetaceae</taxon>
        <taxon>Candida/Lodderomyces clade</taxon>
        <taxon>Candida</taxon>
    </lineage>
</organism>
<gene>
    <name evidence="2" type="ORF">KGF57_002617</name>
</gene>
<dbReference type="Pfam" id="PF10336">
    <property type="entry name" value="DUF2420"/>
    <property type="match status" value="1"/>
</dbReference>
<feature type="region of interest" description="Disordered" evidence="1">
    <location>
        <begin position="1"/>
        <end position="55"/>
    </location>
</feature>
<feature type="compositionally biased region" description="Basic and acidic residues" evidence="1">
    <location>
        <begin position="237"/>
        <end position="257"/>
    </location>
</feature>